<feature type="region of interest" description="Disordered" evidence="5">
    <location>
        <begin position="497"/>
        <end position="578"/>
    </location>
</feature>
<organism evidence="8 9">
    <name type="scientific">Sousa chinensis</name>
    <name type="common">Indo-pacific humpbacked dolphin</name>
    <name type="synonym">Steno chinensis</name>
    <dbReference type="NCBI Taxonomy" id="103600"/>
    <lineage>
        <taxon>Eukaryota</taxon>
        <taxon>Metazoa</taxon>
        <taxon>Chordata</taxon>
        <taxon>Craniata</taxon>
        <taxon>Vertebrata</taxon>
        <taxon>Euteleostomi</taxon>
        <taxon>Mammalia</taxon>
        <taxon>Eutheria</taxon>
        <taxon>Laurasiatheria</taxon>
        <taxon>Artiodactyla</taxon>
        <taxon>Whippomorpha</taxon>
        <taxon>Cetacea</taxon>
        <taxon>Odontoceti</taxon>
        <taxon>Delphinidae</taxon>
        <taxon>Sousa</taxon>
    </lineage>
</organism>
<dbReference type="PANTHER" id="PTHR23319">
    <property type="entry name" value="GRAM DOMAIN CONTAINING 1B, ISOFORM E"/>
    <property type="match status" value="1"/>
</dbReference>
<dbReference type="GO" id="GO:0015485">
    <property type="term" value="F:cholesterol binding"/>
    <property type="evidence" value="ECO:0007669"/>
    <property type="project" value="TreeGrafter"/>
</dbReference>
<feature type="compositionally biased region" description="Polar residues" evidence="5">
    <location>
        <begin position="541"/>
        <end position="554"/>
    </location>
</feature>
<evidence type="ECO:0000313" key="9">
    <source>
        <dbReference type="Proteomes" id="UP000295264"/>
    </source>
</evidence>
<dbReference type="GO" id="GO:0032366">
    <property type="term" value="P:intracellular sterol transport"/>
    <property type="evidence" value="ECO:0007669"/>
    <property type="project" value="TreeGrafter"/>
</dbReference>
<dbReference type="Proteomes" id="UP000295264">
    <property type="component" value="Unassembled WGS sequence"/>
</dbReference>
<dbReference type="PROSITE" id="PS51778">
    <property type="entry name" value="VAST"/>
    <property type="match status" value="1"/>
</dbReference>
<dbReference type="InterPro" id="IPR031968">
    <property type="entry name" value="VASt"/>
</dbReference>
<evidence type="ECO:0000256" key="2">
    <source>
        <dbReference type="ARBA" id="ARBA00022692"/>
    </source>
</evidence>
<comment type="caution">
    <text evidence="8">The sequence shown here is derived from an EMBL/GenBank/DDBJ whole genome shotgun (WGS) entry which is preliminary data.</text>
</comment>
<feature type="region of interest" description="Disordered" evidence="5">
    <location>
        <begin position="800"/>
        <end position="821"/>
    </location>
</feature>
<dbReference type="Pfam" id="PF16016">
    <property type="entry name" value="VASt"/>
    <property type="match status" value="1"/>
</dbReference>
<proteinExistence type="predicted"/>
<dbReference type="SMART" id="SM00568">
    <property type="entry name" value="GRAM"/>
    <property type="match status" value="1"/>
</dbReference>
<dbReference type="PANTHER" id="PTHR23319:SF8">
    <property type="entry name" value="PROTEIN ASTER-A"/>
    <property type="match status" value="1"/>
</dbReference>
<feature type="compositionally biased region" description="Basic and acidic residues" evidence="5">
    <location>
        <begin position="805"/>
        <end position="817"/>
    </location>
</feature>
<dbReference type="GO" id="GO:0005789">
    <property type="term" value="C:endoplasmic reticulum membrane"/>
    <property type="evidence" value="ECO:0007669"/>
    <property type="project" value="TreeGrafter"/>
</dbReference>
<dbReference type="InterPro" id="IPR004182">
    <property type="entry name" value="GRAM"/>
</dbReference>
<reference evidence="8 9" key="1">
    <citation type="journal article" date="2018" name="Genomics">
        <title>Molecular footprints of inshore aquatic adaptation in Indo-Pacific humpback dolphin (Sousa chinensis).</title>
        <authorList>
            <person name="Ming Y."/>
            <person name="Jian J."/>
            <person name="Yu F."/>
            <person name="Yu X."/>
            <person name="Wang J."/>
            <person name="Liu W."/>
        </authorList>
    </citation>
    <scope>NUCLEOTIDE SEQUENCE [LARGE SCALE GENOMIC DNA]</scope>
    <source>
        <strain evidence="8">MY-2018</strain>
        <tissue evidence="8">Skin</tissue>
    </source>
</reference>
<feature type="region of interest" description="Disordered" evidence="5">
    <location>
        <begin position="51"/>
        <end position="145"/>
    </location>
</feature>
<keyword evidence="2 6" id="KW-0812">Transmembrane</keyword>
<dbReference type="InterPro" id="IPR011993">
    <property type="entry name" value="PH-like_dom_sf"/>
</dbReference>
<name>A0A484H3U4_SOUCH</name>
<keyword evidence="4 6" id="KW-0472">Membrane</keyword>
<evidence type="ECO:0000256" key="5">
    <source>
        <dbReference type="SAM" id="MobiDB-lite"/>
    </source>
</evidence>
<feature type="compositionally biased region" description="Low complexity" evidence="5">
    <location>
        <begin position="240"/>
        <end position="260"/>
    </location>
</feature>
<evidence type="ECO:0000256" key="6">
    <source>
        <dbReference type="SAM" id="Phobius"/>
    </source>
</evidence>
<protein>
    <recommendedName>
        <fullName evidence="7">VASt domain-containing protein</fullName>
    </recommendedName>
</protein>
<dbReference type="GO" id="GO:0140268">
    <property type="term" value="C:endoplasmic reticulum-plasma membrane contact site"/>
    <property type="evidence" value="ECO:0007669"/>
    <property type="project" value="TreeGrafter"/>
</dbReference>
<dbReference type="GO" id="GO:0005886">
    <property type="term" value="C:plasma membrane"/>
    <property type="evidence" value="ECO:0007669"/>
    <property type="project" value="TreeGrafter"/>
</dbReference>
<evidence type="ECO:0000313" key="8">
    <source>
        <dbReference type="EMBL" id="TEA42662.1"/>
    </source>
</evidence>
<dbReference type="FunFam" id="2.30.29.30:FF:000008">
    <property type="entry name" value="GRAM domain containing 1B"/>
    <property type="match status" value="1"/>
</dbReference>
<sequence>GCRYLDLQFPERNLRFRVEKEDVGRETKTPNRAGRTLPMAEFLPLLPCAPLLTQDGGAQDSPVPPAKWQSQQPQGGRAQGLASKPWRLPEVPSIQITPASDGESPPCTPPPQRLQLPRTPDPESLPQDSGLALSPPSLPRLGQPPVGLPLALTSCSPASLRPLSPSREALGAHGCARGWALTAGRPPGPVRWLSGALAGGPGLPGAPGPPSPLPGRRGVCARLTQVFGPAVEAGRRRAPSGRAPSTTPHSGRSTPSSSPSLRKRLQLLPPSRPPPEPEPGTMVEKGSDSSSEKGGVPGAPGTQSLGSRNFIRNSKKMQSWYSMLSPTYKQRNEDFRKLFSKLPEAERLIVDYSCALQREILLQGRLYLSENWICFYSNIFRWETTISIQLKEVTCLKKEKTAKLIPNAIQICTENEKHFFTSFGARDRCFLLIFRLWQNALLEKTLSPRELWHLVHQCYGSELGLTSEDEDYVCPLQLNGLGSPKEVGDVIALSDITSSGAADHSQEPSPAGSRRGRITPSLSRASSDADHGAEEDKEEQTASQPDASSSQTVTPVAEPVSSEPAPPDGPASLGPLDLLPSEELLTDTSNSSSSTGEEADLAALLPDLSGRLLINSVFHVGAERLQQMLFSDSPFLQGFLQQCKFTDVTLSPWSGDSECRQRRVLTYTIPISNPLGPKSASVVETQTLFRHGPQAGGCVVDSEVLTQGIPYQDYFYTAHRYCILGLARNKARLRVSSEIRYRKQPWSLVKSLIEKNSWSGIEEYFHHLERELAKAEKLSLEEGGKDARGLLSGLRRRKRPLSWRGHGDGPQHPDPDPCARVGMHPSGSLSSRFAEPSVDQGPGAGIPSALFLISIVLIVLIALNVLLFYRLWSLERTAHTFESWHSLALAKGKFPQTATEWAEILALQKQFHSVEVHKWRQILRASVELLDEMKFSLEKLHQGITISDPPFDSQPRSDDSFS</sequence>
<dbReference type="CDD" id="cd13220">
    <property type="entry name" value="PH-GRAM_GRAMDC"/>
    <property type="match status" value="1"/>
</dbReference>
<feature type="transmembrane region" description="Helical" evidence="6">
    <location>
        <begin position="849"/>
        <end position="869"/>
    </location>
</feature>
<gene>
    <name evidence="8" type="ORF">DBR06_SOUSAS1610168</name>
</gene>
<feature type="region of interest" description="Disordered" evidence="5">
    <location>
        <begin position="228"/>
        <end position="309"/>
    </location>
</feature>
<dbReference type="GO" id="GO:0120020">
    <property type="term" value="F:cholesterol transfer activity"/>
    <property type="evidence" value="ECO:0007669"/>
    <property type="project" value="TreeGrafter"/>
</dbReference>
<comment type="subcellular location">
    <subcellularLocation>
        <location evidence="1">Membrane</location>
        <topology evidence="1">Single-pass membrane protein</topology>
    </subcellularLocation>
</comment>
<evidence type="ECO:0000256" key="4">
    <source>
        <dbReference type="ARBA" id="ARBA00023136"/>
    </source>
</evidence>
<keyword evidence="3 6" id="KW-1133">Transmembrane helix</keyword>
<evidence type="ECO:0000256" key="1">
    <source>
        <dbReference type="ARBA" id="ARBA00004167"/>
    </source>
</evidence>
<dbReference type="Gene3D" id="2.30.29.30">
    <property type="entry name" value="Pleckstrin-homology domain (PH domain)/Phosphotyrosine-binding domain (PTB)"/>
    <property type="match status" value="1"/>
</dbReference>
<dbReference type="EMBL" id="QWLN02000017">
    <property type="protein sequence ID" value="TEA42662.1"/>
    <property type="molecule type" value="Genomic_DNA"/>
</dbReference>
<feature type="non-terminal residue" evidence="8">
    <location>
        <position position="1"/>
    </location>
</feature>
<feature type="domain" description="VASt" evidence="7">
    <location>
        <begin position="609"/>
        <end position="780"/>
    </location>
</feature>
<keyword evidence="9" id="KW-1185">Reference proteome</keyword>
<accession>A0A484H3U4</accession>
<dbReference type="Pfam" id="PF02893">
    <property type="entry name" value="GRAM"/>
    <property type="match status" value="1"/>
</dbReference>
<dbReference type="InterPro" id="IPR051482">
    <property type="entry name" value="Cholesterol_transport"/>
</dbReference>
<dbReference type="AlphaFoldDB" id="A0A484H3U4"/>
<evidence type="ECO:0000256" key="3">
    <source>
        <dbReference type="ARBA" id="ARBA00022989"/>
    </source>
</evidence>
<evidence type="ECO:0000259" key="7">
    <source>
        <dbReference type="PROSITE" id="PS51778"/>
    </source>
</evidence>